<evidence type="ECO:0000313" key="5">
    <source>
        <dbReference type="Proteomes" id="UP000578686"/>
    </source>
</evidence>
<proteinExistence type="predicted"/>
<dbReference type="SUPFAM" id="SSF51261">
    <property type="entry name" value="Duplicated hybrid motif"/>
    <property type="match status" value="1"/>
</dbReference>
<accession>A0A7X6D5R7</accession>
<keyword evidence="2" id="KW-0472">Membrane</keyword>
<dbReference type="FunFam" id="2.70.70.10:FF:000013">
    <property type="entry name" value="Peptidase family M23"/>
    <property type="match status" value="1"/>
</dbReference>
<keyword evidence="5" id="KW-1185">Reference proteome</keyword>
<sequence length="284" mass="29540">MLAASAARQGAQGVEGPHPGSRRARRRPKPKRSALLTVAAPSLCVLGVSAVAASAITTPDGTSHSEDDLPLAAAGDAEAEVDEAALAAAEAAAAERTAAANERLDTQLEGLTAAADDYADRASRTQGRMDLEKKKAEEQAEAEAEAARQEELRPKFFVPVDQRGMSAVYGQSGINWMSMHTGIDFPVSYGTPIRAATDGTVRTLVNPSYGNLAIVTAPDGTETWYAHLSSHVHYSGTVKAGTVIAYSGNSGKSTGPHLHFEVRPAGGAAVDPAAWLRSKGLSPN</sequence>
<reference evidence="4 5" key="1">
    <citation type="submission" date="2020-03" db="EMBL/GenBank/DDBJ databases">
        <title>Draft genome of Streptomyces sp. ventii, isolated from the Axial Seamount in the Pacific Ocean, and resequencing of the two type strains Streptomyces lonarensis strain NCL 716 and Streptomyces bohaiensis strain 11A07.</title>
        <authorList>
            <person name="Loughran R.M."/>
            <person name="Pfannmuller K.M."/>
            <person name="Wasson B.J."/>
            <person name="Deadmond M.C."/>
            <person name="Paddock B.E."/>
            <person name="Koyack M.J."/>
            <person name="Gallegos D.A."/>
            <person name="Mitchell E.A."/>
            <person name="Ushijima B."/>
            <person name="Saw J.H."/>
            <person name="Mcphail K.L."/>
            <person name="Videau P."/>
        </authorList>
    </citation>
    <scope>NUCLEOTIDE SEQUENCE [LARGE SCALE GENOMIC DNA]</scope>
    <source>
        <strain evidence="4 5">NCL716</strain>
    </source>
</reference>
<dbReference type="PANTHER" id="PTHR21666:SF270">
    <property type="entry name" value="MUREIN HYDROLASE ACTIVATOR ENVC"/>
    <property type="match status" value="1"/>
</dbReference>
<gene>
    <name evidence="4" type="ORF">HCN56_24190</name>
</gene>
<dbReference type="Proteomes" id="UP000578686">
    <property type="component" value="Unassembled WGS sequence"/>
</dbReference>
<feature type="compositionally biased region" description="Basic and acidic residues" evidence="1">
    <location>
        <begin position="123"/>
        <end position="138"/>
    </location>
</feature>
<dbReference type="Gene3D" id="2.70.70.10">
    <property type="entry name" value="Glucose Permease (Domain IIA)"/>
    <property type="match status" value="1"/>
</dbReference>
<dbReference type="AlphaFoldDB" id="A0A7X6D5R7"/>
<evidence type="ECO:0000259" key="3">
    <source>
        <dbReference type="Pfam" id="PF01551"/>
    </source>
</evidence>
<comment type="caution">
    <text evidence="4">The sequence shown here is derived from an EMBL/GenBank/DDBJ whole genome shotgun (WGS) entry which is preliminary data.</text>
</comment>
<dbReference type="InterPro" id="IPR011055">
    <property type="entry name" value="Dup_hybrid_motif"/>
</dbReference>
<feature type="compositionally biased region" description="Basic residues" evidence="1">
    <location>
        <begin position="20"/>
        <end position="32"/>
    </location>
</feature>
<dbReference type="CDD" id="cd12797">
    <property type="entry name" value="M23_peptidase"/>
    <property type="match status" value="1"/>
</dbReference>
<feature type="domain" description="M23ase beta-sheet core" evidence="3">
    <location>
        <begin position="179"/>
        <end position="272"/>
    </location>
</feature>
<organism evidence="4 5">
    <name type="scientific">Streptomyces lonarensis</name>
    <dbReference type="NCBI Taxonomy" id="700599"/>
    <lineage>
        <taxon>Bacteria</taxon>
        <taxon>Bacillati</taxon>
        <taxon>Actinomycetota</taxon>
        <taxon>Actinomycetes</taxon>
        <taxon>Kitasatosporales</taxon>
        <taxon>Streptomycetaceae</taxon>
        <taxon>Streptomyces</taxon>
    </lineage>
</organism>
<evidence type="ECO:0000313" key="4">
    <source>
        <dbReference type="EMBL" id="NJQ08590.1"/>
    </source>
</evidence>
<dbReference type="InterPro" id="IPR016047">
    <property type="entry name" value="M23ase_b-sheet_dom"/>
</dbReference>
<keyword evidence="2" id="KW-0812">Transmembrane</keyword>
<evidence type="ECO:0000256" key="1">
    <source>
        <dbReference type="SAM" id="MobiDB-lite"/>
    </source>
</evidence>
<dbReference type="GO" id="GO:0004222">
    <property type="term" value="F:metalloendopeptidase activity"/>
    <property type="evidence" value="ECO:0007669"/>
    <property type="project" value="TreeGrafter"/>
</dbReference>
<feature type="region of interest" description="Disordered" evidence="1">
    <location>
        <begin position="123"/>
        <end position="148"/>
    </location>
</feature>
<keyword evidence="2" id="KW-1133">Transmembrane helix</keyword>
<feature type="region of interest" description="Disordered" evidence="1">
    <location>
        <begin position="1"/>
        <end position="34"/>
    </location>
</feature>
<protein>
    <submittedName>
        <fullName evidence="4">M23 family metallopeptidase</fullName>
    </submittedName>
</protein>
<dbReference type="Pfam" id="PF01551">
    <property type="entry name" value="Peptidase_M23"/>
    <property type="match status" value="1"/>
</dbReference>
<dbReference type="InterPro" id="IPR050570">
    <property type="entry name" value="Cell_wall_metabolism_enzyme"/>
</dbReference>
<dbReference type="PANTHER" id="PTHR21666">
    <property type="entry name" value="PEPTIDASE-RELATED"/>
    <property type="match status" value="1"/>
</dbReference>
<feature type="transmembrane region" description="Helical" evidence="2">
    <location>
        <begin position="33"/>
        <end position="56"/>
    </location>
</feature>
<dbReference type="EMBL" id="JAAVJD010000347">
    <property type="protein sequence ID" value="NJQ08590.1"/>
    <property type="molecule type" value="Genomic_DNA"/>
</dbReference>
<name>A0A7X6D5R7_9ACTN</name>
<evidence type="ECO:0000256" key="2">
    <source>
        <dbReference type="SAM" id="Phobius"/>
    </source>
</evidence>